<sequence>MKKVLHHWVLSNSKCYVIVCFMVLAIIAKANVAYSYTEEQPKSKTEQPSKLLKANNANSPITDVANTNATVQVSATAKSQMQQSLQEAFAKLNTRSSQFKIKEESASMIKALNVAANKDKINKLRKQADSTFKLLERMGQLIPFEKFSAGLMVELPIGLHQDLPGENTGVDIGFMNARLGPNAAYIMVFVRMQLPIKNPETGEPFQNLFFGADSLKISYDGNIVGDANLVLLGDVSIPFGKAVFTMKGGLDISTGTVNDSLTYVKLDCNRFKEVSVASELIFPRSMLVPIDYDGNVTSGYVRGKFAAVAQSLQNLLGKVSLGSFAVTGFENWGFRLNGAVLDFSESRNSYDVKFPAGYIQKNMPEGAEKAWKGVYINKFEVILPREFRERSQTNRISFGADSLLIDENGVTGKFYGKNILSIKKGDANGWKMSLDYVRIGFEANVCTGGLFNGRLVLPVTNVRPNGTSFDTTSTLAYNGMIQRGGNYSLVVRTVSQLNFDVWKARATLFPNSSVSLKVEDGVFKPTATLHGSLDIDYAQALSRANGDAESQAKKVDVNFKTITFRNLKLSTEAPYIEIEYLGYDGDIKVGGMPMTFSNIQAFTDGQNATISFGSNVNLMKNGFSVDGDIAIKGKLNTNTDAGHQWEFAGISVVVSGLDATIGPFRIKGQIRPFENNPCVPGKGYQASLTLTIKSPTKIEVSATAIFGNMPELGDNGRFWFVDASAELPNTVPPIGIFALNSIAGGAYHHMVPTKTACAGSASGVKYIFKQDVELGFKAVVGFSTKGVNAVDGMLGFEMVINKNFGVNSLGFFGEATIAGKFPVFDKLGGKLNSLNSKLRALSPTEAVAQSTPVSDKETTQTDLQKKSENEYAKTTTLTENVVLKNTIRAKIGILFDFENEILHADAQVFVNIGEGVIRGRGPSNRAGWMVMHFQKERPNQLGKWYVHVGSPTDPCGVSMGFGPLSVNTGMYLMIGHDIPPMPSPPSIIREMLGSSYRPLARPVCTTNGEGFVFGSNVNIDTGDLQILIFYTRVMAGLGFDFALTNNYLGTKVNGKQIGINGWYGTGQAYAYFDAAVGIKIKIWFAKIKVEIFRAGAGVLLEGGLPNPSYMSGYLAARYRALGGKVNGSFNLKIDLGDKPVNVNQSGDCKTKKI</sequence>
<keyword evidence="2" id="KW-0830">Ubiquinone</keyword>
<dbReference type="EMBL" id="JACHKT010000047">
    <property type="protein sequence ID" value="MBB6005502.1"/>
    <property type="molecule type" value="Genomic_DNA"/>
</dbReference>
<reference evidence="2 3" key="1">
    <citation type="submission" date="2020-08" db="EMBL/GenBank/DDBJ databases">
        <title>Functional genomics of gut bacteria from endangered species of beetles.</title>
        <authorList>
            <person name="Carlos-Shanley C."/>
        </authorList>
    </citation>
    <scope>NUCLEOTIDE SEQUENCE [LARGE SCALE GENOMIC DNA]</scope>
    <source>
        <strain evidence="2 3">S00070</strain>
    </source>
</reference>
<name>A0A841EP11_9BACT</name>
<gene>
    <name evidence="2" type="ORF">HNP25_004176</name>
</gene>
<accession>A0A841EP11</accession>
<evidence type="ECO:0000313" key="2">
    <source>
        <dbReference type="EMBL" id="MBB6005502.1"/>
    </source>
</evidence>
<feature type="region of interest" description="Disordered" evidence="1">
    <location>
        <begin position="846"/>
        <end position="867"/>
    </location>
</feature>
<protein>
    <submittedName>
        <fullName evidence="2">Ubiquinone biosynthesis protein UbiJ</fullName>
    </submittedName>
</protein>
<dbReference type="AlphaFoldDB" id="A0A841EP11"/>
<proteinExistence type="predicted"/>
<keyword evidence="3" id="KW-1185">Reference proteome</keyword>
<comment type="caution">
    <text evidence="2">The sequence shown here is derived from an EMBL/GenBank/DDBJ whole genome shotgun (WGS) entry which is preliminary data.</text>
</comment>
<feature type="compositionally biased region" description="Basic and acidic residues" evidence="1">
    <location>
        <begin position="854"/>
        <end position="867"/>
    </location>
</feature>
<dbReference type="Proteomes" id="UP000524404">
    <property type="component" value="Unassembled WGS sequence"/>
</dbReference>
<evidence type="ECO:0000256" key="1">
    <source>
        <dbReference type="SAM" id="MobiDB-lite"/>
    </source>
</evidence>
<evidence type="ECO:0000313" key="3">
    <source>
        <dbReference type="Proteomes" id="UP000524404"/>
    </source>
</evidence>
<organism evidence="2 3">
    <name type="scientific">Arcicella rosea</name>
    <dbReference type="NCBI Taxonomy" id="502909"/>
    <lineage>
        <taxon>Bacteria</taxon>
        <taxon>Pseudomonadati</taxon>
        <taxon>Bacteroidota</taxon>
        <taxon>Cytophagia</taxon>
        <taxon>Cytophagales</taxon>
        <taxon>Flectobacillaceae</taxon>
        <taxon>Arcicella</taxon>
    </lineage>
</organism>
<dbReference type="RefSeq" id="WP_184137382.1">
    <property type="nucleotide sequence ID" value="NZ_JACHKT010000047.1"/>
</dbReference>